<evidence type="ECO:0000259" key="6">
    <source>
        <dbReference type="Pfam" id="PF04389"/>
    </source>
</evidence>
<reference evidence="7 8" key="1">
    <citation type="submission" date="2020-03" db="EMBL/GenBank/DDBJ databases">
        <title>Whole genome shotgun sequence of Phytohabitans rumicis NBRC 108638.</title>
        <authorList>
            <person name="Komaki H."/>
            <person name="Tamura T."/>
        </authorList>
    </citation>
    <scope>NUCLEOTIDE SEQUENCE [LARGE SCALE GENOMIC DNA]</scope>
    <source>
        <strain evidence="7 8">NBRC 108638</strain>
    </source>
</reference>
<evidence type="ECO:0000256" key="2">
    <source>
        <dbReference type="ARBA" id="ARBA00022723"/>
    </source>
</evidence>
<dbReference type="EMBL" id="BLPG01000001">
    <property type="protein sequence ID" value="GFJ94204.1"/>
    <property type="molecule type" value="Genomic_DNA"/>
</dbReference>
<name>A0A6V8LD02_9ACTN</name>
<dbReference type="SUPFAM" id="SSF53187">
    <property type="entry name" value="Zn-dependent exopeptidases"/>
    <property type="match status" value="1"/>
</dbReference>
<feature type="domain" description="Peptidase M28" evidence="6">
    <location>
        <begin position="100"/>
        <end position="252"/>
    </location>
</feature>
<dbReference type="AlphaFoldDB" id="A0A6V8LD02"/>
<feature type="region of interest" description="Disordered" evidence="4">
    <location>
        <begin position="272"/>
        <end position="370"/>
    </location>
</feature>
<dbReference type="InterPro" id="IPR007484">
    <property type="entry name" value="Peptidase_M28"/>
</dbReference>
<keyword evidence="8" id="KW-1185">Reference proteome</keyword>
<evidence type="ECO:0000313" key="8">
    <source>
        <dbReference type="Proteomes" id="UP000482960"/>
    </source>
</evidence>
<proteinExistence type="inferred from homology"/>
<dbReference type="InterPro" id="IPR045175">
    <property type="entry name" value="M28_fam"/>
</dbReference>
<evidence type="ECO:0000313" key="7">
    <source>
        <dbReference type="EMBL" id="GFJ94204.1"/>
    </source>
</evidence>
<dbReference type="PANTHER" id="PTHR12147">
    <property type="entry name" value="METALLOPEPTIDASE M28 FAMILY MEMBER"/>
    <property type="match status" value="1"/>
</dbReference>
<feature type="chain" id="PRO_5028982483" description="Peptidase M28 domain-containing protein" evidence="5">
    <location>
        <begin position="29"/>
        <end position="370"/>
    </location>
</feature>
<dbReference type="FunFam" id="3.40.630.10:FF:000066">
    <property type="entry name" value="M28 family peptidase"/>
    <property type="match status" value="1"/>
</dbReference>
<dbReference type="PANTHER" id="PTHR12147:SF26">
    <property type="entry name" value="PEPTIDASE M28 DOMAIN-CONTAINING PROTEIN"/>
    <property type="match status" value="1"/>
</dbReference>
<keyword evidence="2" id="KW-0479">Metal-binding</keyword>
<comment type="similarity">
    <text evidence="1">Belongs to the peptidase M28 family. M28A subfamily.</text>
</comment>
<evidence type="ECO:0000256" key="5">
    <source>
        <dbReference type="SAM" id="SignalP"/>
    </source>
</evidence>
<evidence type="ECO:0000256" key="1">
    <source>
        <dbReference type="ARBA" id="ARBA00005957"/>
    </source>
</evidence>
<evidence type="ECO:0000256" key="3">
    <source>
        <dbReference type="ARBA" id="ARBA00022801"/>
    </source>
</evidence>
<sequence length="370" mass="38271">MRPSSILRGMLAVPLLAAAVAVPVPASAAVLAAPDISLTNTKAHLQQFQNIATANGGTRRSTTAGYTASVTYVFDRLAAAGYSVVRQNCTSGCTAGAGPNVIADWPGGDPNSVYMFGAHLDGVTAGPGINDNASGSSTLLEIALTLAATNPTLASHVRFAFWTDEEQGLNGSEFYANTLPTAERAKIKAYFNFDMVASTNGGYFINRITSAPGLVLKAYYDSIGVQTEENTEGAGRSDDASFNTIGVQTSGVAAGASRVKTAAQVTKWGGTQSAFDPATTRRATGTRPTSPTRCWTGPATPPRTRCGPSPRAPCRPRCGRTPSRPPPGGPPTRTAPTPPPPACGSAATRRPPPPAAPSNWVRPCPAPTTW</sequence>
<protein>
    <recommendedName>
        <fullName evidence="6">Peptidase M28 domain-containing protein</fullName>
    </recommendedName>
</protein>
<keyword evidence="3" id="KW-0378">Hydrolase</keyword>
<dbReference type="GO" id="GO:0008235">
    <property type="term" value="F:metalloexopeptidase activity"/>
    <property type="evidence" value="ECO:0007669"/>
    <property type="project" value="InterPro"/>
</dbReference>
<feature type="signal peptide" evidence="5">
    <location>
        <begin position="1"/>
        <end position="28"/>
    </location>
</feature>
<evidence type="ECO:0000256" key="4">
    <source>
        <dbReference type="SAM" id="MobiDB-lite"/>
    </source>
</evidence>
<dbReference type="Gene3D" id="3.40.630.10">
    <property type="entry name" value="Zn peptidases"/>
    <property type="match status" value="1"/>
</dbReference>
<organism evidence="7 8">
    <name type="scientific">Phytohabitans rumicis</name>
    <dbReference type="NCBI Taxonomy" id="1076125"/>
    <lineage>
        <taxon>Bacteria</taxon>
        <taxon>Bacillati</taxon>
        <taxon>Actinomycetota</taxon>
        <taxon>Actinomycetes</taxon>
        <taxon>Micromonosporales</taxon>
        <taxon>Micromonosporaceae</taxon>
    </lineage>
</organism>
<dbReference type="Proteomes" id="UP000482960">
    <property type="component" value="Unassembled WGS sequence"/>
</dbReference>
<dbReference type="GO" id="GO:0046872">
    <property type="term" value="F:metal ion binding"/>
    <property type="evidence" value="ECO:0007669"/>
    <property type="project" value="UniProtKB-KW"/>
</dbReference>
<dbReference type="GO" id="GO:0006508">
    <property type="term" value="P:proteolysis"/>
    <property type="evidence" value="ECO:0007669"/>
    <property type="project" value="InterPro"/>
</dbReference>
<dbReference type="Pfam" id="PF04389">
    <property type="entry name" value="Peptidase_M28"/>
    <property type="match status" value="1"/>
</dbReference>
<gene>
    <name evidence="7" type="ORF">Prum_078460</name>
</gene>
<feature type="compositionally biased region" description="Low complexity" evidence="4">
    <location>
        <begin position="277"/>
        <end position="293"/>
    </location>
</feature>
<accession>A0A6V8LD02</accession>
<keyword evidence="5" id="KW-0732">Signal</keyword>
<comment type="caution">
    <text evidence="7">The sequence shown here is derived from an EMBL/GenBank/DDBJ whole genome shotgun (WGS) entry which is preliminary data.</text>
</comment>
<reference evidence="7 8" key="2">
    <citation type="submission" date="2020-03" db="EMBL/GenBank/DDBJ databases">
        <authorList>
            <person name="Ichikawa N."/>
            <person name="Kimura A."/>
            <person name="Kitahashi Y."/>
            <person name="Uohara A."/>
        </authorList>
    </citation>
    <scope>NUCLEOTIDE SEQUENCE [LARGE SCALE GENOMIC DNA]</scope>
    <source>
        <strain evidence="7 8">NBRC 108638</strain>
    </source>
</reference>